<evidence type="ECO:0000256" key="4">
    <source>
        <dbReference type="ARBA" id="ARBA00022597"/>
    </source>
</evidence>
<evidence type="ECO:0000313" key="12">
    <source>
        <dbReference type="Proteomes" id="UP000478008"/>
    </source>
</evidence>
<evidence type="ECO:0000256" key="9">
    <source>
        <dbReference type="ARBA" id="ARBA00041103"/>
    </source>
</evidence>
<dbReference type="Proteomes" id="UP000478008">
    <property type="component" value="Unassembled WGS sequence"/>
</dbReference>
<dbReference type="PANTHER" id="PTHR10778:SF10">
    <property type="entry name" value="SOLUTE CARRIER FAMILY 35 MEMBER B1"/>
    <property type="match status" value="1"/>
</dbReference>
<name>A0A7D9D019_DEKBR</name>
<feature type="transmembrane region" description="Helical" evidence="10">
    <location>
        <begin position="358"/>
        <end position="377"/>
    </location>
</feature>
<dbReference type="InterPro" id="IPR037185">
    <property type="entry name" value="EmrE-like"/>
</dbReference>
<accession>A0A7D9D019</accession>
<feature type="transmembrane region" description="Helical" evidence="10">
    <location>
        <begin position="53"/>
        <end position="72"/>
    </location>
</feature>
<evidence type="ECO:0000256" key="6">
    <source>
        <dbReference type="ARBA" id="ARBA00022824"/>
    </source>
</evidence>
<evidence type="ECO:0000256" key="1">
    <source>
        <dbReference type="ARBA" id="ARBA00004477"/>
    </source>
</evidence>
<dbReference type="GO" id="GO:0000139">
    <property type="term" value="C:Golgi membrane"/>
    <property type="evidence" value="ECO:0007669"/>
    <property type="project" value="TreeGrafter"/>
</dbReference>
<keyword evidence="8 10" id="KW-0472">Membrane</keyword>
<proteinExistence type="inferred from homology"/>
<sequence>MKLEKDLSFGANIPPMKSDLHENLRARKISKRKDDGLKATVVQHNSRQSSSTLLLVICCAGIYCSFLTWSFLQEKISTKNYSLKIDSTAFFRGTLVINIVQSFFAIVFGLVYTSIKIQKVFNPLAFLSQNADLISKFLLIAISQSISSPIAYLSLGHVDYVLYLLAKSCKLIPVMIVHRILYKSKFPLYKYLAALIITLGVFSFTFGRGSKKAAKASNDGQTIVGLFELIVSLLLDGYTNSTQDQLFKITSSKSKIRTEKMTAGHLMTILNMLTFVLTLGYSVFFTNQWKDLRDFISTNGPEVLFDITGFGLLGALGQIFIFVTLENFSSVVLVTVTVTRKMLSMCLSVILFGHTLEMNQWLGLILVFSGISLETVFKLKKVARRTRVNIDESYDLPPFYRNSTRFFSFFFNFRTPRIDTTTIIELLIGSGVNLHVN</sequence>
<keyword evidence="7 10" id="KW-1133">Transmembrane helix</keyword>
<evidence type="ECO:0000256" key="10">
    <source>
        <dbReference type="SAM" id="Phobius"/>
    </source>
</evidence>
<dbReference type="GO" id="GO:0005789">
    <property type="term" value="C:endoplasmic reticulum membrane"/>
    <property type="evidence" value="ECO:0007669"/>
    <property type="project" value="UniProtKB-SubCell"/>
</dbReference>
<keyword evidence="5 10" id="KW-0812">Transmembrane</keyword>
<organism evidence="11 12">
    <name type="scientific">Dekkera bruxellensis</name>
    <name type="common">Brettanomyces custersii</name>
    <dbReference type="NCBI Taxonomy" id="5007"/>
    <lineage>
        <taxon>Eukaryota</taxon>
        <taxon>Fungi</taxon>
        <taxon>Dikarya</taxon>
        <taxon>Ascomycota</taxon>
        <taxon>Saccharomycotina</taxon>
        <taxon>Pichiomycetes</taxon>
        <taxon>Pichiales</taxon>
        <taxon>Pichiaceae</taxon>
        <taxon>Brettanomyces</taxon>
    </lineage>
</organism>
<feature type="transmembrane region" description="Helical" evidence="10">
    <location>
        <begin position="188"/>
        <end position="207"/>
    </location>
</feature>
<dbReference type="PANTHER" id="PTHR10778">
    <property type="entry name" value="SOLUTE CARRIER FAMILY 35 MEMBER B"/>
    <property type="match status" value="1"/>
</dbReference>
<comment type="similarity">
    <text evidence="2">Belongs to the nucleotide-sugar transporter family. SLC35B subfamily.</text>
</comment>
<dbReference type="SUPFAM" id="SSF103481">
    <property type="entry name" value="Multidrug resistance efflux transporter EmrE"/>
    <property type="match status" value="1"/>
</dbReference>
<feature type="transmembrane region" description="Helical" evidence="10">
    <location>
        <begin position="93"/>
        <end position="113"/>
    </location>
</feature>
<comment type="subcellular location">
    <subcellularLocation>
        <location evidence="1">Endoplasmic reticulum membrane</location>
        <topology evidence="1">Multi-pass membrane protein</topology>
    </subcellularLocation>
</comment>
<feature type="transmembrane region" description="Helical" evidence="10">
    <location>
        <begin position="263"/>
        <end position="284"/>
    </location>
</feature>
<evidence type="ECO:0000256" key="8">
    <source>
        <dbReference type="ARBA" id="ARBA00023136"/>
    </source>
</evidence>
<dbReference type="Pfam" id="PF08449">
    <property type="entry name" value="UAA"/>
    <property type="match status" value="1"/>
</dbReference>
<dbReference type="EMBL" id="CABFWN010000004">
    <property type="protein sequence ID" value="VUG19273.1"/>
    <property type="molecule type" value="Genomic_DNA"/>
</dbReference>
<dbReference type="InterPro" id="IPR013657">
    <property type="entry name" value="SCL35B1-4/HUT1"/>
</dbReference>
<keyword evidence="6" id="KW-0256">Endoplasmic reticulum</keyword>
<evidence type="ECO:0000256" key="3">
    <source>
        <dbReference type="ARBA" id="ARBA00022448"/>
    </source>
</evidence>
<keyword evidence="4" id="KW-0762">Sugar transport</keyword>
<feature type="transmembrane region" description="Helical" evidence="10">
    <location>
        <begin position="304"/>
        <end position="325"/>
    </location>
</feature>
<keyword evidence="12" id="KW-1185">Reference proteome</keyword>
<dbReference type="GO" id="GO:0005459">
    <property type="term" value="F:UDP-galactose transmembrane transporter activity"/>
    <property type="evidence" value="ECO:0007669"/>
    <property type="project" value="TreeGrafter"/>
</dbReference>
<feature type="transmembrane region" description="Helical" evidence="10">
    <location>
        <begin position="332"/>
        <end position="352"/>
    </location>
</feature>
<reference evidence="11 12" key="1">
    <citation type="submission" date="2019-07" db="EMBL/GenBank/DDBJ databases">
        <authorList>
            <person name="Friedrich A."/>
            <person name="Schacherer J."/>
        </authorList>
    </citation>
    <scope>NUCLEOTIDE SEQUENCE [LARGE SCALE GENOMIC DNA]</scope>
</reference>
<evidence type="ECO:0000256" key="2">
    <source>
        <dbReference type="ARBA" id="ARBA00010694"/>
    </source>
</evidence>
<dbReference type="AlphaFoldDB" id="A0A7D9D019"/>
<evidence type="ECO:0000256" key="7">
    <source>
        <dbReference type="ARBA" id="ARBA00022989"/>
    </source>
</evidence>
<gene>
    <name evidence="11" type="primary">HUT1</name>
    <name evidence="11" type="ORF">DEBR0S4_14686G</name>
</gene>
<keyword evidence="3" id="KW-0813">Transport</keyword>
<evidence type="ECO:0000313" key="11">
    <source>
        <dbReference type="EMBL" id="VUG19273.1"/>
    </source>
</evidence>
<protein>
    <recommendedName>
        <fullName evidence="9">UDP-galactose transporter homolog 1</fullName>
    </recommendedName>
</protein>
<dbReference type="GO" id="GO:0005460">
    <property type="term" value="F:UDP-glucose transmembrane transporter activity"/>
    <property type="evidence" value="ECO:0007669"/>
    <property type="project" value="TreeGrafter"/>
</dbReference>
<evidence type="ECO:0000256" key="5">
    <source>
        <dbReference type="ARBA" id="ARBA00022692"/>
    </source>
</evidence>